<organism evidence="1 2">
    <name type="scientific">Caulobacter phage BL198</name>
    <dbReference type="NCBI Taxonomy" id="3020395"/>
    <lineage>
        <taxon>Viruses</taxon>
        <taxon>Duplodnaviria</taxon>
        <taxon>Heunggongvirae</taxon>
        <taxon>Uroviricota</taxon>
        <taxon>Caudoviricetes</taxon>
        <taxon>Autographivirales</taxon>
        <taxon>Autonotataviridae</taxon>
        <taxon>Percyvirus</taxon>
        <taxon>Percyvirus BL198</taxon>
    </lineage>
</organism>
<sequence length="64" mass="7099">MCQQSLAGVRQHLSARGVAIAPTEKGFHVWDNAKSRRTAETLPCLDSAYIHGIKMKPVIRRGHC</sequence>
<accession>A0AAE9WY97</accession>
<evidence type="ECO:0000313" key="2">
    <source>
        <dbReference type="Proteomes" id="UP001214072"/>
    </source>
</evidence>
<reference evidence="1" key="2">
    <citation type="journal article" date="2024" name="Viruses">
        <title>New Genera and Species of Caulobacter and Brevundimonas Bacteriophages Provide Insights into Phage Genome Evolution.</title>
        <authorList>
            <person name="Ely B."/>
            <person name="Hils M."/>
            <person name="Clarke A."/>
            <person name="Albert M."/>
            <person name="Holness N."/>
            <person name="Lenski J."/>
            <person name="Mohammadi T."/>
        </authorList>
    </citation>
    <scope>NUCLEOTIDE SEQUENCE</scope>
</reference>
<proteinExistence type="predicted"/>
<dbReference type="Proteomes" id="UP001214072">
    <property type="component" value="Segment"/>
</dbReference>
<dbReference type="EMBL" id="OQ135102">
    <property type="protein sequence ID" value="WCD56037.1"/>
    <property type="molecule type" value="Genomic_DNA"/>
</dbReference>
<gene>
    <name evidence="1" type="primary">BL198_gp008</name>
</gene>
<name>A0AAE9WY97_9CAUD</name>
<reference evidence="1" key="1">
    <citation type="submission" date="2022-12" db="EMBL/GenBank/DDBJ databases">
        <authorList>
            <person name="Hils M."/>
            <person name="Clarke A."/>
            <person name="Albert M."/>
            <person name="Lenski J."/>
        </authorList>
    </citation>
    <scope>NUCLEOTIDE SEQUENCE</scope>
</reference>
<keyword evidence="2" id="KW-1185">Reference proteome</keyword>
<protein>
    <submittedName>
        <fullName evidence="1">Uncharacterized protein</fullName>
    </submittedName>
</protein>
<evidence type="ECO:0000313" key="1">
    <source>
        <dbReference type="EMBL" id="WCD56037.1"/>
    </source>
</evidence>